<dbReference type="GO" id="GO:0030295">
    <property type="term" value="F:protein kinase activator activity"/>
    <property type="evidence" value="ECO:0007669"/>
    <property type="project" value="TreeGrafter"/>
</dbReference>
<dbReference type="Gene3D" id="1.10.287.130">
    <property type="match status" value="1"/>
</dbReference>
<dbReference type="InterPro" id="IPR050351">
    <property type="entry name" value="BphY/WalK/GraS-like"/>
</dbReference>
<dbReference type="PANTHER" id="PTHR42878:SF15">
    <property type="entry name" value="BACTERIOPHYTOCHROME"/>
    <property type="match status" value="1"/>
</dbReference>
<dbReference type="Proteomes" id="UP000620596">
    <property type="component" value="Unassembled WGS sequence"/>
</dbReference>
<evidence type="ECO:0000256" key="5">
    <source>
        <dbReference type="ARBA" id="ARBA00022777"/>
    </source>
</evidence>
<dbReference type="InterPro" id="IPR003661">
    <property type="entry name" value="HisK_dim/P_dom"/>
</dbReference>
<evidence type="ECO:0000256" key="4">
    <source>
        <dbReference type="ARBA" id="ARBA00022679"/>
    </source>
</evidence>
<dbReference type="PANTHER" id="PTHR42878">
    <property type="entry name" value="TWO-COMPONENT HISTIDINE KINASE"/>
    <property type="match status" value="1"/>
</dbReference>
<reference evidence="8" key="1">
    <citation type="journal article" date="2014" name="Int. J. Syst. Evol. Microbiol.">
        <title>Complete genome sequence of Corynebacterium casei LMG S-19264T (=DSM 44701T), isolated from a smear-ripened cheese.</title>
        <authorList>
            <consortium name="US DOE Joint Genome Institute (JGI-PGF)"/>
            <person name="Walter F."/>
            <person name="Albersmeier A."/>
            <person name="Kalinowski J."/>
            <person name="Ruckert C."/>
        </authorList>
    </citation>
    <scope>NUCLEOTIDE SEQUENCE</scope>
    <source>
        <strain evidence="8">CGMCC 1.15322</strain>
    </source>
</reference>
<dbReference type="SUPFAM" id="SSF55785">
    <property type="entry name" value="PYP-like sensor domain (PAS domain)"/>
    <property type="match status" value="2"/>
</dbReference>
<dbReference type="SMART" id="SM00388">
    <property type="entry name" value="HisKA"/>
    <property type="match status" value="1"/>
</dbReference>
<dbReference type="Gene3D" id="3.30.565.10">
    <property type="entry name" value="Histidine kinase-like ATPase, C-terminal domain"/>
    <property type="match status" value="1"/>
</dbReference>
<dbReference type="Pfam" id="PF02518">
    <property type="entry name" value="HATPase_c"/>
    <property type="match status" value="1"/>
</dbReference>
<sequence>MQSPLAVFRAWLQALRSGRPRPVWAHTLAGSESADGKGFQASLELASQGIIVLDADWKIVALNSQAQTLIHSSGASLPGMEFWEAVPDLVAENHRSLSEQALQGGFSHAFVVHDSFEDQWIEYGLRPHACGIVVNLRDVSDTRQALLLLQGSELCNQSLFDGNTQAMWLLDADSRRVLALNKAAAAFYGLPVDTTALPKVEAFFPDGEAVRWLASLPGGDFQQQMRVCTQRKMNGELVLVELACSTVQWFERPAALVSVVDVGARHFADIQLHQLNDTLEQRIAQCGTDLHRSRQELHTFTQAMSEYLKAPLHVVSGFAAVLAERYSVALDEQGRHYLARIRVSTRQLAKLIDDLRTLAHLPGVMLNPEPVDLAPLCHRLIEDWRKREPQRQLVLEIPQTLPMFGDKNLLVTAVDCLMENAWKFTAKKEQGWIKVALVAGASLGDRVLMVADNGAGFDAAYADKLFTAFQRLHSSADFPGGGLGLAIVKRVAERHGGAVWATTADNGGASFFMSLPQGGSRDFPPGRPKEN</sequence>
<dbReference type="RefSeq" id="WP_188708760.1">
    <property type="nucleotide sequence ID" value="NZ_BMIG01000008.1"/>
</dbReference>
<dbReference type="InterPro" id="IPR000014">
    <property type="entry name" value="PAS"/>
</dbReference>
<dbReference type="GO" id="GO:0016020">
    <property type="term" value="C:membrane"/>
    <property type="evidence" value="ECO:0007669"/>
    <property type="project" value="UniProtKB-SubCell"/>
</dbReference>
<dbReference type="GO" id="GO:0000156">
    <property type="term" value="F:phosphorelay response regulator activity"/>
    <property type="evidence" value="ECO:0007669"/>
    <property type="project" value="TreeGrafter"/>
</dbReference>
<keyword evidence="6" id="KW-0472">Membrane</keyword>
<keyword evidence="4" id="KW-0808">Transferase</keyword>
<dbReference type="EMBL" id="BMIG01000008">
    <property type="protein sequence ID" value="GGB02295.1"/>
    <property type="molecule type" value="Genomic_DNA"/>
</dbReference>
<keyword evidence="9" id="KW-1185">Reference proteome</keyword>
<dbReference type="SUPFAM" id="SSF47384">
    <property type="entry name" value="Homodimeric domain of signal transducing histidine kinase"/>
    <property type="match status" value="1"/>
</dbReference>
<dbReference type="CDD" id="cd00130">
    <property type="entry name" value="PAS"/>
    <property type="match status" value="1"/>
</dbReference>
<dbReference type="Gene3D" id="3.30.450.20">
    <property type="entry name" value="PAS domain"/>
    <property type="match status" value="1"/>
</dbReference>
<dbReference type="InterPro" id="IPR036890">
    <property type="entry name" value="HATPase_C_sf"/>
</dbReference>
<evidence type="ECO:0000256" key="3">
    <source>
        <dbReference type="ARBA" id="ARBA00022553"/>
    </source>
</evidence>
<evidence type="ECO:0000256" key="2">
    <source>
        <dbReference type="ARBA" id="ARBA00012438"/>
    </source>
</evidence>
<reference evidence="8" key="2">
    <citation type="submission" date="2020-09" db="EMBL/GenBank/DDBJ databases">
        <authorList>
            <person name="Sun Q."/>
            <person name="Zhou Y."/>
        </authorList>
    </citation>
    <scope>NUCLEOTIDE SEQUENCE</scope>
    <source>
        <strain evidence="8">CGMCC 1.15322</strain>
    </source>
</reference>
<dbReference type="PROSITE" id="PS50109">
    <property type="entry name" value="HIS_KIN"/>
    <property type="match status" value="1"/>
</dbReference>
<keyword evidence="5" id="KW-0418">Kinase</keyword>
<dbReference type="GO" id="GO:0000155">
    <property type="term" value="F:phosphorelay sensor kinase activity"/>
    <property type="evidence" value="ECO:0007669"/>
    <property type="project" value="InterPro"/>
</dbReference>
<feature type="domain" description="Histidine kinase" evidence="7">
    <location>
        <begin position="303"/>
        <end position="519"/>
    </location>
</feature>
<dbReference type="PRINTS" id="PR00344">
    <property type="entry name" value="BCTRLSENSOR"/>
</dbReference>
<evidence type="ECO:0000313" key="8">
    <source>
        <dbReference type="EMBL" id="GGB02295.1"/>
    </source>
</evidence>
<dbReference type="SUPFAM" id="SSF55874">
    <property type="entry name" value="ATPase domain of HSP90 chaperone/DNA topoisomerase II/histidine kinase"/>
    <property type="match status" value="1"/>
</dbReference>
<dbReference type="InterPro" id="IPR036097">
    <property type="entry name" value="HisK_dim/P_sf"/>
</dbReference>
<evidence type="ECO:0000256" key="6">
    <source>
        <dbReference type="ARBA" id="ARBA00023136"/>
    </source>
</evidence>
<accession>A0A916SIW5</accession>
<evidence type="ECO:0000313" key="9">
    <source>
        <dbReference type="Proteomes" id="UP000620596"/>
    </source>
</evidence>
<dbReference type="CDD" id="cd00082">
    <property type="entry name" value="HisKA"/>
    <property type="match status" value="1"/>
</dbReference>
<keyword evidence="3" id="KW-0597">Phosphoprotein</keyword>
<dbReference type="GO" id="GO:0007234">
    <property type="term" value="P:osmosensory signaling via phosphorelay pathway"/>
    <property type="evidence" value="ECO:0007669"/>
    <property type="project" value="TreeGrafter"/>
</dbReference>
<evidence type="ECO:0000256" key="1">
    <source>
        <dbReference type="ARBA" id="ARBA00000085"/>
    </source>
</evidence>
<name>A0A916SIW5_9BURK</name>
<dbReference type="InterPro" id="IPR003594">
    <property type="entry name" value="HATPase_dom"/>
</dbReference>
<dbReference type="Pfam" id="PF00512">
    <property type="entry name" value="HisKA"/>
    <property type="match status" value="1"/>
</dbReference>
<dbReference type="InterPro" id="IPR005467">
    <property type="entry name" value="His_kinase_dom"/>
</dbReference>
<proteinExistence type="predicted"/>
<dbReference type="SMART" id="SM00387">
    <property type="entry name" value="HATPase_c"/>
    <property type="match status" value="1"/>
</dbReference>
<organism evidence="8 9">
    <name type="scientific">Polaromonas eurypsychrophila</name>
    <dbReference type="NCBI Taxonomy" id="1614635"/>
    <lineage>
        <taxon>Bacteria</taxon>
        <taxon>Pseudomonadati</taxon>
        <taxon>Pseudomonadota</taxon>
        <taxon>Betaproteobacteria</taxon>
        <taxon>Burkholderiales</taxon>
        <taxon>Comamonadaceae</taxon>
        <taxon>Polaromonas</taxon>
    </lineage>
</organism>
<dbReference type="Pfam" id="PF08448">
    <property type="entry name" value="PAS_4"/>
    <property type="match status" value="1"/>
</dbReference>
<dbReference type="Pfam" id="PF13188">
    <property type="entry name" value="PAS_8"/>
    <property type="match status" value="1"/>
</dbReference>
<comment type="caution">
    <text evidence="8">The sequence shown here is derived from an EMBL/GenBank/DDBJ whole genome shotgun (WGS) entry which is preliminary data.</text>
</comment>
<dbReference type="InterPro" id="IPR004358">
    <property type="entry name" value="Sig_transdc_His_kin-like_C"/>
</dbReference>
<evidence type="ECO:0000259" key="7">
    <source>
        <dbReference type="PROSITE" id="PS50109"/>
    </source>
</evidence>
<dbReference type="EC" id="2.7.13.3" evidence="2"/>
<dbReference type="InterPro" id="IPR035965">
    <property type="entry name" value="PAS-like_dom_sf"/>
</dbReference>
<comment type="catalytic activity">
    <reaction evidence="1">
        <text>ATP + protein L-histidine = ADP + protein N-phospho-L-histidine.</text>
        <dbReference type="EC" id="2.7.13.3"/>
    </reaction>
</comment>
<dbReference type="AlphaFoldDB" id="A0A916SIW5"/>
<dbReference type="InterPro" id="IPR013656">
    <property type="entry name" value="PAS_4"/>
</dbReference>
<protein>
    <recommendedName>
        <fullName evidence="2">histidine kinase</fullName>
        <ecNumber evidence="2">2.7.13.3</ecNumber>
    </recommendedName>
</protein>
<gene>
    <name evidence="8" type="ORF">GCM10011496_24060</name>
</gene>